<keyword evidence="1" id="KW-0812">Transmembrane</keyword>
<gene>
    <name evidence="2" type="ORF">MNBD_GAMMA01-2116</name>
</gene>
<dbReference type="EMBL" id="UOEW01000020">
    <property type="protein sequence ID" value="VAW33081.1"/>
    <property type="molecule type" value="Genomic_DNA"/>
</dbReference>
<sequence length="58" mass="6844">MSLIKKYSFIFVLIFVALFFYFPTSNILKFIGVILLIIFVINFFKMLSNLNNKDKSND</sequence>
<proteinExistence type="predicted"/>
<feature type="transmembrane region" description="Helical" evidence="1">
    <location>
        <begin position="7"/>
        <end position="24"/>
    </location>
</feature>
<reference evidence="2" key="1">
    <citation type="submission" date="2018-06" db="EMBL/GenBank/DDBJ databases">
        <authorList>
            <person name="Zhirakovskaya E."/>
        </authorList>
    </citation>
    <scope>NUCLEOTIDE SEQUENCE</scope>
</reference>
<protein>
    <submittedName>
        <fullName evidence="2">Uncharacterized protein</fullName>
    </submittedName>
</protein>
<evidence type="ECO:0000313" key="2">
    <source>
        <dbReference type="EMBL" id="VAW33081.1"/>
    </source>
</evidence>
<organism evidence="2">
    <name type="scientific">hydrothermal vent metagenome</name>
    <dbReference type="NCBI Taxonomy" id="652676"/>
    <lineage>
        <taxon>unclassified sequences</taxon>
        <taxon>metagenomes</taxon>
        <taxon>ecological metagenomes</taxon>
    </lineage>
</organism>
<accession>A0A3B0UPK8</accession>
<feature type="transmembrane region" description="Helical" evidence="1">
    <location>
        <begin position="30"/>
        <end position="47"/>
    </location>
</feature>
<keyword evidence="1" id="KW-1133">Transmembrane helix</keyword>
<keyword evidence="1" id="KW-0472">Membrane</keyword>
<dbReference type="AlphaFoldDB" id="A0A3B0UPK8"/>
<evidence type="ECO:0000256" key="1">
    <source>
        <dbReference type="SAM" id="Phobius"/>
    </source>
</evidence>
<name>A0A3B0UPK8_9ZZZZ</name>